<gene>
    <name evidence="2" type="primary">amrB</name>
    <name evidence="2" type="ORF">DSAG12_01685</name>
</gene>
<dbReference type="Pfam" id="PF01875">
    <property type="entry name" value="Memo"/>
    <property type="match status" value="1"/>
</dbReference>
<dbReference type="AlphaFoldDB" id="A0A5B9D9D5"/>
<dbReference type="KEGG" id="psyt:DSAG12_01685"/>
<evidence type="ECO:0000313" key="3">
    <source>
        <dbReference type="Proteomes" id="UP000321408"/>
    </source>
</evidence>
<sequence>MTLTRKPVVAGTFYPRLEKDIIKLIDESFLDENFGIGKEFTIDNTKDGKRKVLGGISPHAGYIYSASCAAHTIQEIFREGAPDTIIILGTQHTGYYNIGIMKNGIWKTPLGELNIDSVISSDLIQESPEIIEDDSAFNGFPHGREHNIEVQLPLIQYAAKKAKKEITFVPIKIGQMEKNVLQDLGKAIANVIKKYQNKDIAIIASSDMTHYQPRNPHNPEFEINNTQKIRDQAVIDAFKEFNWEKTLTKANETTVCGPQTITTLMIAAKELGYKYAKDLKYFTSYEKMGSRTPCDYSVGYFSGIILNE</sequence>
<dbReference type="SUPFAM" id="SSF53213">
    <property type="entry name" value="LigB-like"/>
    <property type="match status" value="1"/>
</dbReference>
<accession>A0A5B9D9D5</accession>
<protein>
    <submittedName>
        <fullName evidence="2">AmmeMemoRadiSam system protein B</fullName>
    </submittedName>
</protein>
<reference evidence="2 3" key="2">
    <citation type="journal article" date="2024" name="Int. J. Syst. Evol. Microbiol.">
        <title>Promethearchaeum syntrophicum gen. nov., sp. nov., an anaerobic, obligately syntrophic archaeon, the first isolate of the lineage 'Asgard' archaea, and proposal of the new archaeal phylum Promethearchaeota phyl. nov. and kingdom Promethearchaeati regn. nov.</title>
        <authorList>
            <person name="Imachi H."/>
            <person name="Nobu M.K."/>
            <person name="Kato S."/>
            <person name="Takaki Y."/>
            <person name="Miyazaki M."/>
            <person name="Miyata M."/>
            <person name="Ogawara M."/>
            <person name="Saito Y."/>
            <person name="Sakai S."/>
            <person name="Tahara Y.O."/>
            <person name="Takano Y."/>
            <person name="Tasumi E."/>
            <person name="Uematsu K."/>
            <person name="Yoshimura T."/>
            <person name="Itoh T."/>
            <person name="Ohkuma M."/>
            <person name="Takai K."/>
        </authorList>
    </citation>
    <scope>NUCLEOTIDE SEQUENCE [LARGE SCALE GENOMIC DNA]</scope>
    <source>
        <strain evidence="2 3">MK-D1</strain>
    </source>
</reference>
<dbReference type="RefSeq" id="WP_147662755.1">
    <property type="nucleotide sequence ID" value="NZ_CP042905.2"/>
</dbReference>
<dbReference type="InterPro" id="IPR002737">
    <property type="entry name" value="MEMO1_fam"/>
</dbReference>
<evidence type="ECO:0000256" key="1">
    <source>
        <dbReference type="ARBA" id="ARBA00006315"/>
    </source>
</evidence>
<organism evidence="2 3">
    <name type="scientific">Promethearchaeum syntrophicum</name>
    <dbReference type="NCBI Taxonomy" id="2594042"/>
    <lineage>
        <taxon>Archaea</taxon>
        <taxon>Promethearchaeati</taxon>
        <taxon>Promethearchaeota</taxon>
        <taxon>Promethearchaeia</taxon>
        <taxon>Promethearchaeales</taxon>
        <taxon>Promethearchaeaceae</taxon>
        <taxon>Promethearchaeum</taxon>
    </lineage>
</organism>
<keyword evidence="3" id="KW-1185">Reference proteome</keyword>
<dbReference type="PANTHER" id="PTHR11060">
    <property type="entry name" value="PROTEIN MEMO1"/>
    <property type="match status" value="1"/>
</dbReference>
<dbReference type="NCBIfam" id="TIGR04336">
    <property type="entry name" value="AmmeMemoSam_B"/>
    <property type="match status" value="1"/>
</dbReference>
<dbReference type="Proteomes" id="UP000321408">
    <property type="component" value="Chromosome"/>
</dbReference>
<dbReference type="OrthoDB" id="372162at2157"/>
<dbReference type="GeneID" id="41329678"/>
<comment type="similarity">
    <text evidence="1">Belongs to the MEMO1 family.</text>
</comment>
<proteinExistence type="inferred from homology"/>
<evidence type="ECO:0000313" key="2">
    <source>
        <dbReference type="EMBL" id="QEE15858.1"/>
    </source>
</evidence>
<name>A0A5B9D9D5_9ARCH</name>
<reference evidence="2 3" key="1">
    <citation type="journal article" date="2020" name="Nature">
        <title>Isolation of an archaeon at the prokaryote-eukaryote interface.</title>
        <authorList>
            <person name="Imachi H."/>
            <person name="Nobu M.K."/>
            <person name="Nakahara N."/>
            <person name="Morono Y."/>
            <person name="Ogawara M."/>
            <person name="Takaki Y."/>
            <person name="Takano Y."/>
            <person name="Uematsu K."/>
            <person name="Ikuta T."/>
            <person name="Ito M."/>
            <person name="Matsui Y."/>
            <person name="Miyazaki M."/>
            <person name="Murata K."/>
            <person name="Saito Y."/>
            <person name="Sakai S."/>
            <person name="Song C."/>
            <person name="Tasumi E."/>
            <person name="Yamanaka Y."/>
            <person name="Yamaguchi T."/>
            <person name="Kamagata Y."/>
            <person name="Tamaki H."/>
            <person name="Takai K."/>
        </authorList>
    </citation>
    <scope>NUCLEOTIDE SEQUENCE [LARGE SCALE GENOMIC DNA]</scope>
    <source>
        <strain evidence="2 3">MK-D1</strain>
    </source>
</reference>
<dbReference type="Gene3D" id="3.40.830.10">
    <property type="entry name" value="LigB-like"/>
    <property type="match status" value="1"/>
</dbReference>
<dbReference type="PANTHER" id="PTHR11060:SF0">
    <property type="entry name" value="PROTEIN MEMO1"/>
    <property type="match status" value="1"/>
</dbReference>
<dbReference type="EMBL" id="CP042905">
    <property type="protein sequence ID" value="QEE15858.1"/>
    <property type="molecule type" value="Genomic_DNA"/>
</dbReference>
<dbReference type="CDD" id="cd07361">
    <property type="entry name" value="MEMO_like"/>
    <property type="match status" value="1"/>
</dbReference>